<reference evidence="2" key="1">
    <citation type="submission" date="2016-10" db="EMBL/GenBank/DDBJ databases">
        <authorList>
            <person name="Varghese N."/>
            <person name="Submissions S."/>
        </authorList>
    </citation>
    <scope>NUCLEOTIDE SEQUENCE [LARGE SCALE GENOMIC DNA]</scope>
    <source>
        <strain evidence="2">CGMCC 4.3525</strain>
    </source>
</reference>
<organism evidence="1 2">
    <name type="scientific">Lentzea xinjiangensis</name>
    <dbReference type="NCBI Taxonomy" id="402600"/>
    <lineage>
        <taxon>Bacteria</taxon>
        <taxon>Bacillati</taxon>
        <taxon>Actinomycetota</taxon>
        <taxon>Actinomycetes</taxon>
        <taxon>Pseudonocardiales</taxon>
        <taxon>Pseudonocardiaceae</taxon>
        <taxon>Lentzea</taxon>
    </lineage>
</organism>
<accession>A0A1H9TSC6</accession>
<proteinExistence type="predicted"/>
<gene>
    <name evidence="1" type="ORF">SAMN05216188_11939</name>
</gene>
<dbReference type="Proteomes" id="UP000199352">
    <property type="component" value="Unassembled WGS sequence"/>
</dbReference>
<name>A0A1H9TSC6_9PSEU</name>
<protein>
    <submittedName>
        <fullName evidence="1">Uncharacterized protein</fullName>
    </submittedName>
</protein>
<sequence length="52" mass="5816">MRSSTFGTELISALYFFEPCAVSVKVMPPKYAPSTMPRVSWKTLATVSSWEV</sequence>
<evidence type="ECO:0000313" key="2">
    <source>
        <dbReference type="Proteomes" id="UP000199352"/>
    </source>
</evidence>
<dbReference type="EMBL" id="FOFR01000019">
    <property type="protein sequence ID" value="SES00012.1"/>
    <property type="molecule type" value="Genomic_DNA"/>
</dbReference>
<dbReference type="AlphaFoldDB" id="A0A1H9TSC6"/>
<keyword evidence="2" id="KW-1185">Reference proteome</keyword>
<evidence type="ECO:0000313" key="1">
    <source>
        <dbReference type="EMBL" id="SES00012.1"/>
    </source>
</evidence>